<evidence type="ECO:0000313" key="13">
    <source>
        <dbReference type="EMBL" id="WOH37363.1"/>
    </source>
</evidence>
<dbReference type="NCBIfam" id="TIGR00745">
    <property type="entry name" value="apbA_panE"/>
    <property type="match status" value="1"/>
</dbReference>
<proteinExistence type="inferred from homology"/>
<dbReference type="InterPro" id="IPR008927">
    <property type="entry name" value="6-PGluconate_DH-like_C_sf"/>
</dbReference>
<evidence type="ECO:0000259" key="12">
    <source>
        <dbReference type="Pfam" id="PF08546"/>
    </source>
</evidence>
<dbReference type="PANTHER" id="PTHR43765:SF2">
    <property type="entry name" value="2-DEHYDROPANTOATE 2-REDUCTASE"/>
    <property type="match status" value="1"/>
</dbReference>
<dbReference type="InterPro" id="IPR013752">
    <property type="entry name" value="KPA_reductase"/>
</dbReference>
<dbReference type="InterPro" id="IPR050838">
    <property type="entry name" value="Ketopantoate_reductase"/>
</dbReference>
<keyword evidence="14" id="KW-1185">Reference proteome</keyword>
<keyword evidence="6 10" id="KW-0521">NADP</keyword>
<dbReference type="Gene3D" id="1.10.1040.10">
    <property type="entry name" value="N-(1-d-carboxylethyl)-l-norvaline Dehydrogenase, domain 2"/>
    <property type="match status" value="1"/>
</dbReference>
<dbReference type="PANTHER" id="PTHR43765">
    <property type="entry name" value="2-DEHYDROPANTOATE 2-REDUCTASE-RELATED"/>
    <property type="match status" value="1"/>
</dbReference>
<dbReference type="EC" id="1.1.1.169" evidence="3 10"/>
<evidence type="ECO:0000256" key="2">
    <source>
        <dbReference type="ARBA" id="ARBA00007870"/>
    </source>
</evidence>
<evidence type="ECO:0000256" key="10">
    <source>
        <dbReference type="RuleBase" id="RU362068"/>
    </source>
</evidence>
<dbReference type="Proteomes" id="UP001301442">
    <property type="component" value="Chromosome"/>
</dbReference>
<dbReference type="GO" id="GO:0008677">
    <property type="term" value="F:2-dehydropantoate 2-reductase activity"/>
    <property type="evidence" value="ECO:0007669"/>
    <property type="project" value="UniProtKB-EC"/>
</dbReference>
<evidence type="ECO:0000256" key="1">
    <source>
        <dbReference type="ARBA" id="ARBA00004994"/>
    </source>
</evidence>
<comment type="function">
    <text evidence="10">Catalyzes the NADPH-dependent reduction of ketopantoate into pantoic acid.</text>
</comment>
<evidence type="ECO:0000256" key="3">
    <source>
        <dbReference type="ARBA" id="ARBA00013014"/>
    </source>
</evidence>
<dbReference type="Pfam" id="PF02558">
    <property type="entry name" value="ApbA"/>
    <property type="match status" value="1"/>
</dbReference>
<dbReference type="RefSeq" id="WP_348396153.1">
    <property type="nucleotide sequence ID" value="NZ_CP136600.1"/>
</dbReference>
<evidence type="ECO:0000256" key="6">
    <source>
        <dbReference type="ARBA" id="ARBA00022857"/>
    </source>
</evidence>
<evidence type="ECO:0000313" key="14">
    <source>
        <dbReference type="Proteomes" id="UP001301442"/>
    </source>
</evidence>
<accession>A0ABZ0GPR3</accession>
<gene>
    <name evidence="13" type="ORF">RI844_18700</name>
</gene>
<dbReference type="InterPro" id="IPR003710">
    <property type="entry name" value="ApbA"/>
</dbReference>
<dbReference type="InterPro" id="IPR013328">
    <property type="entry name" value="6PGD_dom2"/>
</dbReference>
<name>A0ABZ0GPR3_9GAMM</name>
<sequence length="296" mass="32768">MKILIVGRGAMGLLFSHYLIDHDISVKARATSFTDIFSFTNIYGLSSQHHFNPASNKEIANADCIICCVKSYDVSTVIAEIAPYIKSHCAIVLTNNGMGIIEQLQKTFSRSNPIYALLTTMAAKRLSPSHIIHTGIGKNQMGLVSGKANGQHERELINILTNSVPCFTYTEQIVSLQWQKLAINCAINALTAINNVDNGELKGLYYRNIIADAIKELIVVAKQEGMLLNFDNLISTIVDVIDKTANNSSSMRVDVLKQQETEIDFINGFIYRLGQKHNIATPTNTKLYKQVKSISN</sequence>
<evidence type="ECO:0000256" key="4">
    <source>
        <dbReference type="ARBA" id="ARBA00019465"/>
    </source>
</evidence>
<keyword evidence="7 10" id="KW-0560">Oxidoreductase</keyword>
<evidence type="ECO:0000256" key="7">
    <source>
        <dbReference type="ARBA" id="ARBA00023002"/>
    </source>
</evidence>
<evidence type="ECO:0000259" key="11">
    <source>
        <dbReference type="Pfam" id="PF02558"/>
    </source>
</evidence>
<feature type="domain" description="Ketopantoate reductase C-terminal" evidence="12">
    <location>
        <begin position="173"/>
        <end position="293"/>
    </location>
</feature>
<dbReference type="SUPFAM" id="SSF48179">
    <property type="entry name" value="6-phosphogluconate dehydrogenase C-terminal domain-like"/>
    <property type="match status" value="1"/>
</dbReference>
<organism evidence="13 14">
    <name type="scientific">Thalassotalea fonticola</name>
    <dbReference type="NCBI Taxonomy" id="3065649"/>
    <lineage>
        <taxon>Bacteria</taxon>
        <taxon>Pseudomonadati</taxon>
        <taxon>Pseudomonadota</taxon>
        <taxon>Gammaproteobacteria</taxon>
        <taxon>Alteromonadales</taxon>
        <taxon>Colwelliaceae</taxon>
        <taxon>Thalassotalea</taxon>
    </lineage>
</organism>
<comment type="similarity">
    <text evidence="2 10">Belongs to the ketopantoate reductase family.</text>
</comment>
<dbReference type="SUPFAM" id="SSF51735">
    <property type="entry name" value="NAD(P)-binding Rossmann-fold domains"/>
    <property type="match status" value="1"/>
</dbReference>
<feature type="domain" description="Ketopantoate reductase N-terminal" evidence="11">
    <location>
        <begin position="3"/>
        <end position="144"/>
    </location>
</feature>
<reference evidence="13 14" key="1">
    <citation type="submission" date="2023-09" db="EMBL/GenBank/DDBJ databases">
        <authorList>
            <person name="Qi X."/>
        </authorList>
    </citation>
    <scope>NUCLEOTIDE SEQUENCE [LARGE SCALE GENOMIC DNA]</scope>
    <source>
        <strain evidence="13 14">S1-1</strain>
    </source>
</reference>
<comment type="catalytic activity">
    <reaction evidence="9 10">
        <text>(R)-pantoate + NADP(+) = 2-dehydropantoate + NADPH + H(+)</text>
        <dbReference type="Rhea" id="RHEA:16233"/>
        <dbReference type="ChEBI" id="CHEBI:11561"/>
        <dbReference type="ChEBI" id="CHEBI:15378"/>
        <dbReference type="ChEBI" id="CHEBI:15980"/>
        <dbReference type="ChEBI" id="CHEBI:57783"/>
        <dbReference type="ChEBI" id="CHEBI:58349"/>
        <dbReference type="EC" id="1.1.1.169"/>
    </reaction>
</comment>
<dbReference type="InterPro" id="IPR013332">
    <property type="entry name" value="KPR_N"/>
</dbReference>
<evidence type="ECO:0000256" key="9">
    <source>
        <dbReference type="ARBA" id="ARBA00048793"/>
    </source>
</evidence>
<dbReference type="Pfam" id="PF08546">
    <property type="entry name" value="ApbA_C"/>
    <property type="match status" value="1"/>
</dbReference>
<dbReference type="InterPro" id="IPR036291">
    <property type="entry name" value="NAD(P)-bd_dom_sf"/>
</dbReference>
<evidence type="ECO:0000256" key="5">
    <source>
        <dbReference type="ARBA" id="ARBA00022655"/>
    </source>
</evidence>
<comment type="pathway">
    <text evidence="1 10">Cofactor biosynthesis; (R)-pantothenate biosynthesis; (R)-pantoate from 3-methyl-2-oxobutanoate: step 2/2.</text>
</comment>
<dbReference type="EMBL" id="CP136600">
    <property type="protein sequence ID" value="WOH37363.1"/>
    <property type="molecule type" value="Genomic_DNA"/>
</dbReference>
<dbReference type="Gene3D" id="3.40.50.720">
    <property type="entry name" value="NAD(P)-binding Rossmann-like Domain"/>
    <property type="match status" value="1"/>
</dbReference>
<protein>
    <recommendedName>
        <fullName evidence="4 10">2-dehydropantoate 2-reductase</fullName>
        <ecNumber evidence="3 10">1.1.1.169</ecNumber>
    </recommendedName>
    <alternativeName>
        <fullName evidence="8 10">Ketopantoate reductase</fullName>
    </alternativeName>
</protein>
<keyword evidence="5 10" id="KW-0566">Pantothenate biosynthesis</keyword>
<evidence type="ECO:0000256" key="8">
    <source>
        <dbReference type="ARBA" id="ARBA00032024"/>
    </source>
</evidence>